<dbReference type="Proteomes" id="UP000265692">
    <property type="component" value="Unassembled WGS sequence"/>
</dbReference>
<gene>
    <name evidence="2" type="ORF">D1B33_07940</name>
</gene>
<proteinExistence type="predicted"/>
<dbReference type="RefSeq" id="WP_118875853.1">
    <property type="nucleotide sequence ID" value="NZ_QWEI01000003.1"/>
</dbReference>
<reference evidence="2 3" key="1">
    <citation type="submission" date="2018-08" db="EMBL/GenBank/DDBJ databases">
        <title>Lysinibacillus sp. YLB-03 draft genome sequence.</title>
        <authorList>
            <person name="Yu L."/>
        </authorList>
    </citation>
    <scope>NUCLEOTIDE SEQUENCE [LARGE SCALE GENOMIC DNA]</scope>
    <source>
        <strain evidence="2 3">YLB-03</strain>
    </source>
</reference>
<keyword evidence="3" id="KW-1185">Reference proteome</keyword>
<name>A0A396S981_9BACL</name>
<dbReference type="InterPro" id="IPR039569">
    <property type="entry name" value="FAS1-like_DH_region"/>
</dbReference>
<dbReference type="OrthoDB" id="160199at2"/>
<dbReference type="SUPFAM" id="SSF54637">
    <property type="entry name" value="Thioesterase/thiol ester dehydrase-isomerase"/>
    <property type="match status" value="1"/>
</dbReference>
<organism evidence="2 3">
    <name type="scientific">Ureibacillus yapensis</name>
    <dbReference type="NCBI Taxonomy" id="2304605"/>
    <lineage>
        <taxon>Bacteria</taxon>
        <taxon>Bacillati</taxon>
        <taxon>Bacillota</taxon>
        <taxon>Bacilli</taxon>
        <taxon>Bacillales</taxon>
        <taxon>Caryophanaceae</taxon>
        <taxon>Ureibacillus</taxon>
    </lineage>
</organism>
<dbReference type="EMBL" id="QWEI01000003">
    <property type="protein sequence ID" value="RHW37464.1"/>
    <property type="molecule type" value="Genomic_DNA"/>
</dbReference>
<dbReference type="AlphaFoldDB" id="A0A396S981"/>
<dbReference type="CDD" id="cd03441">
    <property type="entry name" value="R_hydratase_like"/>
    <property type="match status" value="1"/>
</dbReference>
<dbReference type="Gene3D" id="3.10.129.10">
    <property type="entry name" value="Hotdog Thioesterase"/>
    <property type="match status" value="1"/>
</dbReference>
<evidence type="ECO:0000313" key="3">
    <source>
        <dbReference type="Proteomes" id="UP000265692"/>
    </source>
</evidence>
<accession>A0A396S981</accession>
<dbReference type="InterPro" id="IPR029069">
    <property type="entry name" value="HotDog_dom_sf"/>
</dbReference>
<evidence type="ECO:0000259" key="1">
    <source>
        <dbReference type="Pfam" id="PF13452"/>
    </source>
</evidence>
<sequence length="167" mass="18593">MTVIEKVSEHFRVMLGQKKEEHLGTITDLMIKRYALAIGDDNPLYSDREYARKRGYEDIIAPPNMVASIVDWSVGLKEEDLHEDGTPKTGGILPSNIQGIRVMGGGEMKKFINPIVAGTDVYVTTEVIDTHVKEGKKGPIAFLVIKNTFKDAKGKIYCISERTVIAR</sequence>
<protein>
    <recommendedName>
        <fullName evidence="1">FAS1-like dehydratase domain-containing protein</fullName>
    </recommendedName>
</protein>
<feature type="domain" description="FAS1-like dehydratase" evidence="1">
    <location>
        <begin position="17"/>
        <end position="155"/>
    </location>
</feature>
<evidence type="ECO:0000313" key="2">
    <source>
        <dbReference type="EMBL" id="RHW37464.1"/>
    </source>
</evidence>
<dbReference type="Pfam" id="PF13452">
    <property type="entry name" value="FAS1_DH_region"/>
    <property type="match status" value="1"/>
</dbReference>
<comment type="caution">
    <text evidence="2">The sequence shown here is derived from an EMBL/GenBank/DDBJ whole genome shotgun (WGS) entry which is preliminary data.</text>
</comment>